<dbReference type="PANTHER" id="PTHR13027">
    <property type="entry name" value="SAND PROTEIN-RELATED"/>
    <property type="match status" value="1"/>
</dbReference>
<comment type="function">
    <text evidence="1">Plays an important role in membrane trafficking through the secretory apparatus.</text>
</comment>
<dbReference type="EMBL" id="BAABME010016553">
    <property type="protein sequence ID" value="GAA0146438.1"/>
    <property type="molecule type" value="Genomic_DNA"/>
</dbReference>
<dbReference type="GO" id="GO:0006623">
    <property type="term" value="P:protein targeting to vacuole"/>
    <property type="evidence" value="ECO:0007669"/>
    <property type="project" value="UniProtKB-UniRule"/>
</dbReference>
<dbReference type="InterPro" id="IPR004353">
    <property type="entry name" value="Mon1"/>
</dbReference>
<evidence type="ECO:0000256" key="2">
    <source>
        <dbReference type="SAM" id="MobiDB-lite"/>
    </source>
</evidence>
<feature type="region of interest" description="Disordered" evidence="2">
    <location>
        <begin position="1"/>
        <end position="81"/>
    </location>
</feature>
<feature type="region of interest" description="Disordered" evidence="2">
    <location>
        <begin position="93"/>
        <end position="192"/>
    </location>
</feature>
<evidence type="ECO:0000259" key="3">
    <source>
        <dbReference type="Pfam" id="PF19036"/>
    </source>
</evidence>
<reference evidence="4 5" key="1">
    <citation type="submission" date="2024-01" db="EMBL/GenBank/DDBJ databases">
        <title>The complete chloroplast genome sequence of Lithospermum erythrorhizon: insights into the phylogenetic relationship among Boraginaceae species and the maternal lineages of purple gromwells.</title>
        <authorList>
            <person name="Okada T."/>
            <person name="Watanabe K."/>
        </authorList>
    </citation>
    <scope>NUCLEOTIDE SEQUENCE [LARGE SCALE GENOMIC DNA]</scope>
</reference>
<organism evidence="4 5">
    <name type="scientific">Lithospermum erythrorhizon</name>
    <name type="common">Purple gromwell</name>
    <name type="synonym">Lithospermum officinale var. erythrorhizon</name>
    <dbReference type="NCBI Taxonomy" id="34254"/>
    <lineage>
        <taxon>Eukaryota</taxon>
        <taxon>Viridiplantae</taxon>
        <taxon>Streptophyta</taxon>
        <taxon>Embryophyta</taxon>
        <taxon>Tracheophyta</taxon>
        <taxon>Spermatophyta</taxon>
        <taxon>Magnoliopsida</taxon>
        <taxon>eudicotyledons</taxon>
        <taxon>Gunneridae</taxon>
        <taxon>Pentapetalae</taxon>
        <taxon>asterids</taxon>
        <taxon>lamiids</taxon>
        <taxon>Boraginales</taxon>
        <taxon>Boraginaceae</taxon>
        <taxon>Boraginoideae</taxon>
        <taxon>Lithospermeae</taxon>
        <taxon>Lithospermum</taxon>
    </lineage>
</organism>
<evidence type="ECO:0000313" key="4">
    <source>
        <dbReference type="EMBL" id="GAA0146438.1"/>
    </source>
</evidence>
<feature type="domain" description="FUZ/MON1/HPS1 first Longin" evidence="3">
    <location>
        <begin position="221"/>
        <end position="273"/>
    </location>
</feature>
<dbReference type="GO" id="GO:0016192">
    <property type="term" value="P:vesicle-mediated transport"/>
    <property type="evidence" value="ECO:0007669"/>
    <property type="project" value="InterPro"/>
</dbReference>
<comment type="caution">
    <text evidence="4">The sequence shown here is derived from an EMBL/GenBank/DDBJ whole genome shotgun (WGS) entry which is preliminary data.</text>
</comment>
<evidence type="ECO:0000313" key="5">
    <source>
        <dbReference type="Proteomes" id="UP001454036"/>
    </source>
</evidence>
<keyword evidence="5" id="KW-1185">Reference proteome</keyword>
<dbReference type="PRINTS" id="PR01546">
    <property type="entry name" value="YEAST73DUF"/>
</dbReference>
<feature type="compositionally biased region" description="Polar residues" evidence="2">
    <location>
        <begin position="64"/>
        <end position="81"/>
    </location>
</feature>
<protein>
    <recommendedName>
        <fullName evidence="1">Vacuolar fusion protein MON1 homolog</fullName>
    </recommendedName>
</protein>
<feature type="compositionally biased region" description="Polar residues" evidence="2">
    <location>
        <begin position="1"/>
        <end position="16"/>
    </location>
</feature>
<sequence length="298" mass="33371">MQHPKTMSFNDQNQADNFVLSEESLSKNGEISNFDKYENQLSSNSPLNDDDQAKNYVIDEESLSRNGDNAESSNFENQLSSISIKQHETTLFNDEESLSKNGENAEISDLEEKIDGDFAETTFCDQDQEEKIEPNSSRGWRDSCEGEEGEGPVSPSSSGYVGGGSSGCTSRASGFINDDESNHDIGINRNVTPRCRDGEWIPGKRHIDEDDASMSWRKRKKHYIVLSHSGKPIYSRYGDEHKLAGFSATLQAIISFVENGGDRVKLVRAGKHQSTIQIEKMVAMEIFEARRVLIKIWV</sequence>
<evidence type="ECO:0000256" key="1">
    <source>
        <dbReference type="RuleBase" id="RU367048"/>
    </source>
</evidence>
<dbReference type="Pfam" id="PF19036">
    <property type="entry name" value="Fuz_longin_1"/>
    <property type="match status" value="1"/>
</dbReference>
<gene>
    <name evidence="4" type="ORF">LIER_36314</name>
</gene>
<dbReference type="InterPro" id="IPR043972">
    <property type="entry name" value="FUZ/MON1/HPS1_longin_1"/>
</dbReference>
<accession>A0AAV3P5F5</accession>
<dbReference type="Proteomes" id="UP001454036">
    <property type="component" value="Unassembled WGS sequence"/>
</dbReference>
<proteinExistence type="inferred from homology"/>
<dbReference type="AlphaFoldDB" id="A0AAV3P5F5"/>
<dbReference type="PANTHER" id="PTHR13027:SF7">
    <property type="entry name" value="VACUOLAR FUSION PROTEIN MON1 HOMOLOG"/>
    <property type="match status" value="1"/>
</dbReference>
<name>A0AAV3P5F5_LITER</name>
<comment type="similarity">
    <text evidence="1">Belongs to the MON1/SAND family.</text>
</comment>
<feature type="compositionally biased region" description="Basic and acidic residues" evidence="2">
    <location>
        <begin position="129"/>
        <end position="144"/>
    </location>
</feature>